<dbReference type="Gene3D" id="3.40.30.10">
    <property type="entry name" value="Glutaredoxin"/>
    <property type="match status" value="1"/>
</dbReference>
<dbReference type="GO" id="GO:0015038">
    <property type="term" value="F:glutathione disulfide oxidoreductase activity"/>
    <property type="evidence" value="ECO:0007669"/>
    <property type="project" value="TreeGrafter"/>
</dbReference>
<evidence type="ECO:0000313" key="9">
    <source>
        <dbReference type="Proteomes" id="UP001345219"/>
    </source>
</evidence>
<dbReference type="FunFam" id="3.40.30.10:FF:000026">
    <property type="entry name" value="Glutaredoxin 2"/>
    <property type="match status" value="1"/>
</dbReference>
<protein>
    <recommendedName>
        <fullName evidence="7">Glutaredoxin domain-containing protein</fullName>
    </recommendedName>
</protein>
<name>A0AAN7K586_9MYRT</name>
<keyword evidence="4" id="KW-0249">Electron transport</keyword>
<proteinExistence type="inferred from homology"/>
<dbReference type="AlphaFoldDB" id="A0AAN7K586"/>
<evidence type="ECO:0000256" key="4">
    <source>
        <dbReference type="ARBA" id="ARBA00022982"/>
    </source>
</evidence>
<dbReference type="GO" id="GO:0034599">
    <property type="term" value="P:cellular response to oxidative stress"/>
    <property type="evidence" value="ECO:0007669"/>
    <property type="project" value="TreeGrafter"/>
</dbReference>
<dbReference type="EMBL" id="JAXIOK010000010">
    <property type="protein sequence ID" value="KAK4760830.1"/>
    <property type="molecule type" value="Genomic_DNA"/>
</dbReference>
<evidence type="ECO:0000256" key="2">
    <source>
        <dbReference type="ARBA" id="ARBA00007190"/>
    </source>
</evidence>
<accession>A0AAN7K586</accession>
<comment type="similarity">
    <text evidence="2">Belongs to the glutaredoxin family. CPYC subfamily.</text>
</comment>
<dbReference type="NCBIfam" id="TIGR02180">
    <property type="entry name" value="GRX_euk"/>
    <property type="match status" value="1"/>
</dbReference>
<dbReference type="PROSITE" id="PS51354">
    <property type="entry name" value="GLUTAREDOXIN_2"/>
    <property type="match status" value="1"/>
</dbReference>
<dbReference type="GO" id="GO:0005737">
    <property type="term" value="C:cytoplasm"/>
    <property type="evidence" value="ECO:0007669"/>
    <property type="project" value="TreeGrafter"/>
</dbReference>
<organism evidence="8 9">
    <name type="scientific">Trapa incisa</name>
    <dbReference type="NCBI Taxonomy" id="236973"/>
    <lineage>
        <taxon>Eukaryota</taxon>
        <taxon>Viridiplantae</taxon>
        <taxon>Streptophyta</taxon>
        <taxon>Embryophyta</taxon>
        <taxon>Tracheophyta</taxon>
        <taxon>Spermatophyta</taxon>
        <taxon>Magnoliopsida</taxon>
        <taxon>eudicotyledons</taxon>
        <taxon>Gunneridae</taxon>
        <taxon>Pentapetalae</taxon>
        <taxon>rosids</taxon>
        <taxon>malvids</taxon>
        <taxon>Myrtales</taxon>
        <taxon>Lythraceae</taxon>
        <taxon>Trapa</taxon>
    </lineage>
</organism>
<dbReference type="InterPro" id="IPR036249">
    <property type="entry name" value="Thioredoxin-like_sf"/>
</dbReference>
<reference evidence="8 9" key="1">
    <citation type="journal article" date="2023" name="Hortic Res">
        <title>Pangenome of water caltrop reveals structural variations and asymmetric subgenome divergence after allopolyploidization.</title>
        <authorList>
            <person name="Zhang X."/>
            <person name="Chen Y."/>
            <person name="Wang L."/>
            <person name="Yuan Y."/>
            <person name="Fang M."/>
            <person name="Shi L."/>
            <person name="Lu R."/>
            <person name="Comes H.P."/>
            <person name="Ma Y."/>
            <person name="Chen Y."/>
            <person name="Huang G."/>
            <person name="Zhou Y."/>
            <person name="Zheng Z."/>
            <person name="Qiu Y."/>
        </authorList>
    </citation>
    <scope>NUCLEOTIDE SEQUENCE [LARGE SCALE GENOMIC DNA]</scope>
    <source>
        <tissue evidence="8">Roots</tissue>
    </source>
</reference>
<dbReference type="PANTHER" id="PTHR45694">
    <property type="entry name" value="GLUTAREDOXIN 2"/>
    <property type="match status" value="1"/>
</dbReference>
<dbReference type="CDD" id="cd03419">
    <property type="entry name" value="GRX_GRXh_1_2_like"/>
    <property type="match status" value="1"/>
</dbReference>
<dbReference type="InterPro" id="IPR011767">
    <property type="entry name" value="GLR_AS"/>
</dbReference>
<dbReference type="Pfam" id="PF00462">
    <property type="entry name" value="Glutaredoxin"/>
    <property type="match status" value="1"/>
</dbReference>
<evidence type="ECO:0000313" key="8">
    <source>
        <dbReference type="EMBL" id="KAK4760830.1"/>
    </source>
</evidence>
<dbReference type="SUPFAM" id="SSF52833">
    <property type="entry name" value="Thioredoxin-like"/>
    <property type="match status" value="1"/>
</dbReference>
<keyword evidence="5" id="KW-1015">Disulfide bond</keyword>
<keyword evidence="3" id="KW-0813">Transport</keyword>
<comment type="caution">
    <text evidence="8">The sequence shown here is derived from an EMBL/GenBank/DDBJ whole genome shotgun (WGS) entry which is preliminary data.</text>
</comment>
<sequence>MYGHILNEKKKSLSPVNPTFSVDQYSRPQCSRFSFFGAHEADSGTRKMMACHLRNRLLLLALLITLLTSELARASNSAPAFVQNVIYSNKIAIFSKSYCPYCMRAKLIFSKLHEQPHVVELDLRDDGSEIQSALLDLTGRRTVPQVFINGKLVGGSDDVAAAFMSGQLQKLVDSS</sequence>
<dbReference type="PRINTS" id="PR00160">
    <property type="entry name" value="GLUTAREDOXIN"/>
</dbReference>
<dbReference type="PANTHER" id="PTHR45694:SF4">
    <property type="entry name" value="GLUTAREDOXIN-C3"/>
    <property type="match status" value="1"/>
</dbReference>
<dbReference type="PROSITE" id="PS00195">
    <property type="entry name" value="GLUTAREDOXIN_1"/>
    <property type="match status" value="1"/>
</dbReference>
<keyword evidence="6" id="KW-0676">Redox-active center</keyword>
<feature type="domain" description="Glutaredoxin" evidence="7">
    <location>
        <begin position="91"/>
        <end position="153"/>
    </location>
</feature>
<evidence type="ECO:0000259" key="7">
    <source>
        <dbReference type="Pfam" id="PF00462"/>
    </source>
</evidence>
<dbReference type="InterPro" id="IPR002109">
    <property type="entry name" value="Glutaredoxin"/>
</dbReference>
<dbReference type="InterPro" id="IPR011899">
    <property type="entry name" value="Glutaredoxin_euk/vir"/>
</dbReference>
<keyword evidence="9" id="KW-1185">Reference proteome</keyword>
<dbReference type="InterPro" id="IPR014025">
    <property type="entry name" value="Glutaredoxin_subgr"/>
</dbReference>
<dbReference type="Proteomes" id="UP001345219">
    <property type="component" value="Chromosome 5"/>
</dbReference>
<gene>
    <name evidence="8" type="ORF">SAY87_005723</name>
</gene>
<evidence type="ECO:0000256" key="5">
    <source>
        <dbReference type="ARBA" id="ARBA00023157"/>
    </source>
</evidence>
<comment type="function">
    <text evidence="1">Has a glutathione-disulfide oxidoreductase activity in the presence of NADPH and glutathione reductase. Reduces low molecular weight disulfides and proteins.</text>
</comment>
<evidence type="ECO:0000256" key="6">
    <source>
        <dbReference type="ARBA" id="ARBA00023284"/>
    </source>
</evidence>
<evidence type="ECO:0000256" key="3">
    <source>
        <dbReference type="ARBA" id="ARBA00022448"/>
    </source>
</evidence>
<evidence type="ECO:0000256" key="1">
    <source>
        <dbReference type="ARBA" id="ARBA00002549"/>
    </source>
</evidence>